<keyword evidence="2" id="KW-0677">Repeat</keyword>
<dbReference type="PANTHER" id="PTHR24223">
    <property type="entry name" value="ATP-BINDING CASSETTE SUB-FAMILY C"/>
    <property type="match status" value="1"/>
</dbReference>
<evidence type="ECO:0000256" key="5">
    <source>
        <dbReference type="ARBA" id="ARBA00022989"/>
    </source>
</evidence>
<dbReference type="GO" id="GO:0016020">
    <property type="term" value="C:membrane"/>
    <property type="evidence" value="ECO:0007669"/>
    <property type="project" value="InterPro"/>
</dbReference>
<evidence type="ECO:0000313" key="9">
    <source>
        <dbReference type="EMBL" id="KAG5458746.1"/>
    </source>
</evidence>
<dbReference type="InterPro" id="IPR027417">
    <property type="entry name" value="P-loop_NTPase"/>
</dbReference>
<dbReference type="GO" id="GO:0005524">
    <property type="term" value="F:ATP binding"/>
    <property type="evidence" value="ECO:0007669"/>
    <property type="project" value="UniProtKB-KW"/>
</dbReference>
<evidence type="ECO:0000256" key="1">
    <source>
        <dbReference type="ARBA" id="ARBA00022692"/>
    </source>
</evidence>
<dbReference type="InterPro" id="IPR036640">
    <property type="entry name" value="ABC1_TM_sf"/>
</dbReference>
<dbReference type="GO" id="GO:0042626">
    <property type="term" value="F:ATPase-coupled transmembrane transporter activity"/>
    <property type="evidence" value="ECO:0007669"/>
    <property type="project" value="TreeGrafter"/>
</dbReference>
<dbReference type="PROSITE" id="PS50893">
    <property type="entry name" value="ABC_TRANSPORTER_2"/>
    <property type="match status" value="1"/>
</dbReference>
<organism evidence="9 10">
    <name type="scientific">Olpidium bornovanus</name>
    <dbReference type="NCBI Taxonomy" id="278681"/>
    <lineage>
        <taxon>Eukaryota</taxon>
        <taxon>Fungi</taxon>
        <taxon>Fungi incertae sedis</taxon>
        <taxon>Olpidiomycota</taxon>
        <taxon>Olpidiomycotina</taxon>
        <taxon>Olpidiomycetes</taxon>
        <taxon>Olpidiales</taxon>
        <taxon>Olpidiaceae</taxon>
        <taxon>Olpidium</taxon>
    </lineage>
</organism>
<dbReference type="Gene3D" id="1.20.1560.10">
    <property type="entry name" value="ABC transporter type 1, transmembrane domain"/>
    <property type="match status" value="1"/>
</dbReference>
<dbReference type="Proteomes" id="UP000673691">
    <property type="component" value="Unassembled WGS sequence"/>
</dbReference>
<evidence type="ECO:0000313" key="10">
    <source>
        <dbReference type="Proteomes" id="UP000673691"/>
    </source>
</evidence>
<keyword evidence="5 7" id="KW-1133">Transmembrane helix</keyword>
<accession>A0A8H7ZST9</accession>
<keyword evidence="3" id="KW-0547">Nucleotide-binding</keyword>
<dbReference type="EMBL" id="JAEFCI010007983">
    <property type="protein sequence ID" value="KAG5458746.1"/>
    <property type="molecule type" value="Genomic_DNA"/>
</dbReference>
<keyword evidence="4" id="KW-0067">ATP-binding</keyword>
<reference evidence="9 10" key="1">
    <citation type="journal article" name="Sci. Rep.">
        <title>Genome-scale phylogenetic analyses confirm Olpidium as the closest living zoosporic fungus to the non-flagellated, terrestrial fungi.</title>
        <authorList>
            <person name="Chang Y."/>
            <person name="Rochon D."/>
            <person name="Sekimoto S."/>
            <person name="Wang Y."/>
            <person name="Chovatia M."/>
            <person name="Sandor L."/>
            <person name="Salamov A."/>
            <person name="Grigoriev I.V."/>
            <person name="Stajich J.E."/>
            <person name="Spatafora J.W."/>
        </authorList>
    </citation>
    <scope>NUCLEOTIDE SEQUENCE [LARGE SCALE GENOMIC DNA]</scope>
    <source>
        <strain evidence="9">S191</strain>
    </source>
</reference>
<dbReference type="PANTHER" id="PTHR24223:SF353">
    <property type="entry name" value="ABC TRANSPORTER ATP-BINDING PROTEIN_PERMEASE VMR1-RELATED"/>
    <property type="match status" value="1"/>
</dbReference>
<dbReference type="Pfam" id="PF00005">
    <property type="entry name" value="ABC_tran"/>
    <property type="match status" value="1"/>
</dbReference>
<evidence type="ECO:0000256" key="6">
    <source>
        <dbReference type="ARBA" id="ARBA00023136"/>
    </source>
</evidence>
<keyword evidence="9" id="KW-0378">Hydrolase</keyword>
<feature type="transmembrane region" description="Helical" evidence="7">
    <location>
        <begin position="6"/>
        <end position="23"/>
    </location>
</feature>
<evidence type="ECO:0000259" key="8">
    <source>
        <dbReference type="PROSITE" id="PS50893"/>
    </source>
</evidence>
<evidence type="ECO:0000256" key="7">
    <source>
        <dbReference type="SAM" id="Phobius"/>
    </source>
</evidence>
<feature type="domain" description="ABC transporter" evidence="8">
    <location>
        <begin position="221"/>
        <end position="496"/>
    </location>
</feature>
<keyword evidence="6 7" id="KW-0472">Membrane</keyword>
<name>A0A8H7ZST9_9FUNG</name>
<dbReference type="SUPFAM" id="SSF52540">
    <property type="entry name" value="P-loop containing nucleoside triphosphate hydrolases"/>
    <property type="match status" value="1"/>
</dbReference>
<dbReference type="Gene3D" id="3.40.50.300">
    <property type="entry name" value="P-loop containing nucleotide triphosphate hydrolases"/>
    <property type="match status" value="2"/>
</dbReference>
<evidence type="ECO:0000256" key="4">
    <source>
        <dbReference type="ARBA" id="ARBA00022840"/>
    </source>
</evidence>
<dbReference type="InterPro" id="IPR003439">
    <property type="entry name" value="ABC_transporter-like_ATP-bd"/>
</dbReference>
<evidence type="ECO:0000256" key="3">
    <source>
        <dbReference type="ARBA" id="ARBA00022741"/>
    </source>
</evidence>
<protein>
    <submittedName>
        <fullName evidence="9">P-loop containing nucleoside triphosphate hydrolase protein</fullName>
    </submittedName>
</protein>
<keyword evidence="10" id="KW-1185">Reference proteome</keyword>
<dbReference type="GO" id="GO:0016887">
    <property type="term" value="F:ATP hydrolysis activity"/>
    <property type="evidence" value="ECO:0007669"/>
    <property type="project" value="InterPro"/>
</dbReference>
<evidence type="ECO:0000256" key="2">
    <source>
        <dbReference type="ARBA" id="ARBA00022737"/>
    </source>
</evidence>
<comment type="caution">
    <text evidence="9">The sequence shown here is derived from an EMBL/GenBank/DDBJ whole genome shotgun (WGS) entry which is preliminary data.</text>
</comment>
<sequence>MLLTTIIVICTVTPLFIIAIVPLSKDAGPAAFGDVENVGVGARGLKRLDAIAKSPVYSKFEDTISGKPVIRAFGAEERFMHDMYHRWDQPLAQALLLDVGCKVCRAGTGDSIGGWFVPPRAAHLERSFGNQAAIAVVTNRDHLDAGYAGLTLVMTLNLADCLVVRCRQRRWRDPLEMSLNSLERCQEYQSIANEPPEVGETTPGAADRIIRATQWPQEGKIEFQELVVRYSPEDPPSLDGISIVIPPRTRVAIVGRTGAGKSTLATSLLRVVEPTSGRILIDGLDIGKIGLRSLRSRLNVIPQDPGTIRFNLDPFYEYSDLECWTALRRVHFVSVPNRGGAASARYTLDSPVSEGGANFSLGERPRRRRHTCLRGFGFPDGAIRPDRPRTLQANDSCWRSRGRPKTALRGNQNGVLPGRASVKQATASVDSDTDARIQTTIRTELRGATLLCIAHRLKTICDFPLVIVMDRGRVAQYGSPLELINLKSGIFFTMCQRSGEFDLLLRMAQTGARSAENASARKAL</sequence>
<dbReference type="AlphaFoldDB" id="A0A8H7ZST9"/>
<proteinExistence type="predicted"/>
<keyword evidence="1 7" id="KW-0812">Transmembrane</keyword>
<dbReference type="InterPro" id="IPR050173">
    <property type="entry name" value="ABC_transporter_C-like"/>
</dbReference>
<dbReference type="OrthoDB" id="6500128at2759"/>
<dbReference type="SUPFAM" id="SSF90123">
    <property type="entry name" value="ABC transporter transmembrane region"/>
    <property type="match status" value="1"/>
</dbReference>
<gene>
    <name evidence="9" type="ORF">BJ554DRAFT_974</name>
</gene>